<dbReference type="InterPro" id="IPR021759">
    <property type="entry name" value="WxLIP_HBD"/>
</dbReference>
<gene>
    <name evidence="4" type="ORF">DOK78_003021</name>
</gene>
<evidence type="ECO:0000259" key="2">
    <source>
        <dbReference type="Pfam" id="PF06030"/>
    </source>
</evidence>
<name>A0ABZ2SWN3_9ENTE</name>
<protein>
    <recommendedName>
        <fullName evidence="6">DUF3324 domain-containing protein</fullName>
    </recommendedName>
</protein>
<proteinExistence type="predicted"/>
<keyword evidence="1" id="KW-1133">Transmembrane helix</keyword>
<sequence length="338" mass="37269">MKRIVNCLLCIGAVILFYSYAVPVEAASLGSFEANIKVPDSQTNKELMYYDLLLQPKQTEELSLELKNTSEKELTLAVSFHRAVNNSNGAIVYSDSSEGKSDSAAFDIEDLVAVSDKEVTLKPNETKQITIEVAMPNEEFAGVLAGGLYIQQVGSEEFEGNVQNLFAREIALIVRNRLETVEPEIKINSAKALQENARNAVSVVIENSTPTYIGDVELSYAISRDEQTIIEETKMITFAPNTKMNYFIPLSGQAFEAGTYTVKTTLTAGDNVWQGAPTFTIEADEAKEYNQTDVSIEKTPLSWLTIGIGVAVGLLFIFVIILVIKNKKLQKELKSTKK</sequence>
<evidence type="ECO:0000256" key="1">
    <source>
        <dbReference type="SAM" id="Phobius"/>
    </source>
</evidence>
<reference evidence="4 5" key="1">
    <citation type="submission" date="2024-03" db="EMBL/GenBank/DDBJ databases">
        <title>The Genome Sequence of Enterococcus sp. DIV2402.</title>
        <authorList>
            <consortium name="The Broad Institute Genomics Platform"/>
            <consortium name="The Broad Institute Microbial Omics Core"/>
            <consortium name="The Broad Institute Genomic Center for Infectious Diseases"/>
            <person name="Earl A."/>
            <person name="Manson A."/>
            <person name="Gilmore M."/>
            <person name="Schwartman J."/>
            <person name="Shea T."/>
            <person name="Abouelleil A."/>
            <person name="Cao P."/>
            <person name="Chapman S."/>
            <person name="Cusick C."/>
            <person name="Young S."/>
            <person name="Neafsey D."/>
            <person name="Nusbaum C."/>
            <person name="Birren B."/>
        </authorList>
    </citation>
    <scope>NUCLEOTIDE SEQUENCE [LARGE SCALE GENOMIC DNA]</scope>
    <source>
        <strain evidence="4 5">DIV2402</strain>
    </source>
</reference>
<dbReference type="InterPro" id="IPR010317">
    <property type="entry name" value="WxLIP_PGBD"/>
</dbReference>
<feature type="domain" description="WxL Interacting Protein host binding" evidence="3">
    <location>
        <begin position="160"/>
        <end position="291"/>
    </location>
</feature>
<evidence type="ECO:0000259" key="3">
    <source>
        <dbReference type="Pfam" id="PF11797"/>
    </source>
</evidence>
<keyword evidence="1" id="KW-0812">Transmembrane</keyword>
<dbReference type="EMBL" id="CP147251">
    <property type="protein sequence ID" value="WYJ78364.1"/>
    <property type="molecule type" value="Genomic_DNA"/>
</dbReference>
<feature type="domain" description="WxL Interacting Protein peptidoglycan binding" evidence="2">
    <location>
        <begin position="32"/>
        <end position="151"/>
    </location>
</feature>
<evidence type="ECO:0000313" key="5">
    <source>
        <dbReference type="Proteomes" id="UP000664701"/>
    </source>
</evidence>
<keyword evidence="5" id="KW-1185">Reference proteome</keyword>
<evidence type="ECO:0000313" key="4">
    <source>
        <dbReference type="EMBL" id="WYJ78364.1"/>
    </source>
</evidence>
<dbReference type="RefSeq" id="WP_207942052.1">
    <property type="nucleotide sequence ID" value="NZ_CP147251.1"/>
</dbReference>
<dbReference type="Pfam" id="PF11797">
    <property type="entry name" value="WxLIP_HBD"/>
    <property type="match status" value="1"/>
</dbReference>
<dbReference type="Proteomes" id="UP000664701">
    <property type="component" value="Chromosome"/>
</dbReference>
<feature type="transmembrane region" description="Helical" evidence="1">
    <location>
        <begin position="301"/>
        <end position="324"/>
    </location>
</feature>
<evidence type="ECO:0008006" key="6">
    <source>
        <dbReference type="Google" id="ProtNLM"/>
    </source>
</evidence>
<dbReference type="Pfam" id="PF06030">
    <property type="entry name" value="WxLIP_PGBD"/>
    <property type="match status" value="1"/>
</dbReference>
<accession>A0ABZ2SWN3</accession>
<keyword evidence="1" id="KW-0472">Membrane</keyword>
<organism evidence="4 5">
    <name type="scientific">Candidatus Enterococcus lowellii</name>
    <dbReference type="NCBI Taxonomy" id="2230877"/>
    <lineage>
        <taxon>Bacteria</taxon>
        <taxon>Bacillati</taxon>
        <taxon>Bacillota</taxon>
        <taxon>Bacilli</taxon>
        <taxon>Lactobacillales</taxon>
        <taxon>Enterococcaceae</taxon>
        <taxon>Enterococcus</taxon>
    </lineage>
</organism>